<dbReference type="OrthoDB" id="153872at2759"/>
<evidence type="ECO:0000259" key="4">
    <source>
        <dbReference type="SMART" id="SM00336"/>
    </source>
</evidence>
<name>A0A8K0H109_9ROSA</name>
<reference evidence="5" key="1">
    <citation type="submission" date="2020-03" db="EMBL/GenBank/DDBJ databases">
        <title>A high-quality chromosome-level genome assembly of a woody plant with both climbing and erect habits, Rhamnella rubrinervis.</title>
        <authorList>
            <person name="Lu Z."/>
            <person name="Yang Y."/>
            <person name="Zhu X."/>
            <person name="Sun Y."/>
        </authorList>
    </citation>
    <scope>NUCLEOTIDE SEQUENCE</scope>
    <source>
        <strain evidence="5">BYM</strain>
        <tissue evidence="5">Leaf</tissue>
    </source>
</reference>
<proteinExistence type="predicted"/>
<evidence type="ECO:0000256" key="2">
    <source>
        <dbReference type="ARBA" id="ARBA00022771"/>
    </source>
</evidence>
<dbReference type="SMART" id="SM00336">
    <property type="entry name" value="BBOX"/>
    <property type="match status" value="1"/>
</dbReference>
<evidence type="ECO:0000313" key="5">
    <source>
        <dbReference type="EMBL" id="KAF3443732.1"/>
    </source>
</evidence>
<dbReference type="Pfam" id="PF00643">
    <property type="entry name" value="zf-B_box"/>
    <property type="match status" value="1"/>
</dbReference>
<dbReference type="PANTHER" id="PTHR31717">
    <property type="entry name" value="ZINC FINGER PROTEIN CONSTANS-LIKE 10"/>
    <property type="match status" value="1"/>
</dbReference>
<keyword evidence="3" id="KW-0862">Zinc</keyword>
<evidence type="ECO:0000256" key="1">
    <source>
        <dbReference type="ARBA" id="ARBA00022723"/>
    </source>
</evidence>
<comment type="caution">
    <text evidence="5">The sequence shown here is derived from an EMBL/GenBank/DDBJ whole genome shotgun (WGS) entry which is preliminary data.</text>
</comment>
<evidence type="ECO:0000313" key="6">
    <source>
        <dbReference type="Proteomes" id="UP000796880"/>
    </source>
</evidence>
<dbReference type="AlphaFoldDB" id="A0A8K0H109"/>
<dbReference type="InterPro" id="IPR049808">
    <property type="entry name" value="CONSTANS-like_Bbox1"/>
</dbReference>
<evidence type="ECO:0000256" key="3">
    <source>
        <dbReference type="ARBA" id="ARBA00022833"/>
    </source>
</evidence>
<accession>A0A8K0H109</accession>
<gene>
    <name evidence="5" type="ORF">FNV43_RR13422</name>
</gene>
<keyword evidence="6" id="KW-1185">Reference proteome</keyword>
<sequence>MGIHKQHLRGVKEGNQGDDFCKLPKPIREVDEHPHSSTTGPVSCELCGSRATLYCQADDAYLCRKCDRWVHGANFLALRHIRCFLCNTCQKQTQRYLIGVSAEIMLPTLVVSSERNRCNSISQTKYSTILRRPFLLL</sequence>
<dbReference type="Proteomes" id="UP000796880">
    <property type="component" value="Unassembled WGS sequence"/>
</dbReference>
<keyword evidence="1" id="KW-0479">Metal-binding</keyword>
<protein>
    <recommendedName>
        <fullName evidence="4">B box-type domain-containing protein</fullName>
    </recommendedName>
</protein>
<dbReference type="InterPro" id="IPR000315">
    <property type="entry name" value="Znf_B-box"/>
</dbReference>
<dbReference type="PANTHER" id="PTHR31717:SF142">
    <property type="entry name" value="B-BOX DOMAIN PROTEIN 30-RELATED"/>
    <property type="match status" value="1"/>
</dbReference>
<dbReference type="CDD" id="cd19821">
    <property type="entry name" value="Bbox1_BBX-like"/>
    <property type="match status" value="1"/>
</dbReference>
<keyword evidence="2" id="KW-0863">Zinc-finger</keyword>
<dbReference type="GO" id="GO:0008270">
    <property type="term" value="F:zinc ion binding"/>
    <property type="evidence" value="ECO:0007669"/>
    <property type="project" value="UniProtKB-KW"/>
</dbReference>
<dbReference type="EMBL" id="VOIH02000006">
    <property type="protein sequence ID" value="KAF3443732.1"/>
    <property type="molecule type" value="Genomic_DNA"/>
</dbReference>
<feature type="domain" description="B box-type" evidence="4">
    <location>
        <begin position="39"/>
        <end position="85"/>
    </location>
</feature>
<organism evidence="5 6">
    <name type="scientific">Rhamnella rubrinervis</name>
    <dbReference type="NCBI Taxonomy" id="2594499"/>
    <lineage>
        <taxon>Eukaryota</taxon>
        <taxon>Viridiplantae</taxon>
        <taxon>Streptophyta</taxon>
        <taxon>Embryophyta</taxon>
        <taxon>Tracheophyta</taxon>
        <taxon>Spermatophyta</taxon>
        <taxon>Magnoliopsida</taxon>
        <taxon>eudicotyledons</taxon>
        <taxon>Gunneridae</taxon>
        <taxon>Pentapetalae</taxon>
        <taxon>rosids</taxon>
        <taxon>fabids</taxon>
        <taxon>Rosales</taxon>
        <taxon>Rhamnaceae</taxon>
        <taxon>rhamnoid group</taxon>
        <taxon>Rhamneae</taxon>
        <taxon>Rhamnella</taxon>
    </lineage>
</organism>